<dbReference type="InterPro" id="IPR050923">
    <property type="entry name" value="Cell_Proc_Reg/RNA_Proc"/>
</dbReference>
<dbReference type="InterPro" id="IPR000253">
    <property type="entry name" value="FHA_dom"/>
</dbReference>
<dbReference type="EMBL" id="JAQOSP010000028">
    <property type="protein sequence ID" value="MDJ1168623.1"/>
    <property type="molecule type" value="Genomic_DNA"/>
</dbReference>
<evidence type="ECO:0000259" key="2">
    <source>
        <dbReference type="PROSITE" id="PS50006"/>
    </source>
</evidence>
<feature type="region of interest" description="Disordered" evidence="1">
    <location>
        <begin position="84"/>
        <end position="113"/>
    </location>
</feature>
<dbReference type="Pfam" id="PF12773">
    <property type="entry name" value="DZR"/>
    <property type="match status" value="1"/>
</dbReference>
<dbReference type="InterPro" id="IPR025874">
    <property type="entry name" value="DZR"/>
</dbReference>
<dbReference type="Proteomes" id="UP001235303">
    <property type="component" value="Unassembled WGS sequence"/>
</dbReference>
<evidence type="ECO:0000313" key="4">
    <source>
        <dbReference type="Proteomes" id="UP001235303"/>
    </source>
</evidence>
<dbReference type="SMART" id="SM00240">
    <property type="entry name" value="FHA"/>
    <property type="match status" value="1"/>
</dbReference>
<evidence type="ECO:0000313" key="3">
    <source>
        <dbReference type="EMBL" id="MDJ1168623.1"/>
    </source>
</evidence>
<dbReference type="CDD" id="cd00060">
    <property type="entry name" value="FHA"/>
    <property type="match status" value="1"/>
</dbReference>
<comment type="caution">
    <text evidence="3">The sequence shown here is derived from an EMBL/GenBank/DDBJ whole genome shotgun (WGS) entry which is preliminary data.</text>
</comment>
<sequence length="228" mass="24545">MIVCPNCTHQNPDGAQVCEACYTELPALTTCPHCGATVQQDATFCGQCGTALKSTPTPDASQEEEEVVEIPALVELDPLVIPDPIAGSSPKSSLSEGATELEVEKETSDPGHMNRLTELQSPAAALVHITSSNRFELSTDRAILHIGKPNDRLPPEIDVSGFPHADVVSRVHAAIHIDEGDYYIEDLGSSNGTYINHLPLTPGNRHRLKTGDRITLGKNDLVSFLFEL</sequence>
<dbReference type="Pfam" id="PF00498">
    <property type="entry name" value="FHA"/>
    <property type="match status" value="1"/>
</dbReference>
<feature type="domain" description="FHA" evidence="2">
    <location>
        <begin position="144"/>
        <end position="200"/>
    </location>
</feature>
<dbReference type="SUPFAM" id="SSF49879">
    <property type="entry name" value="SMAD/FHA domain"/>
    <property type="match status" value="1"/>
</dbReference>
<dbReference type="PANTHER" id="PTHR23308">
    <property type="entry name" value="NUCLEAR INHIBITOR OF PROTEIN PHOSPHATASE-1"/>
    <property type="match status" value="1"/>
</dbReference>
<protein>
    <submittedName>
        <fullName evidence="3">FHA domain-containing protein</fullName>
    </submittedName>
</protein>
<evidence type="ECO:0000256" key="1">
    <source>
        <dbReference type="SAM" id="MobiDB-lite"/>
    </source>
</evidence>
<name>A0ABT7ARB3_9CYAN</name>
<gene>
    <name evidence="3" type="ORF">PMG71_04200</name>
</gene>
<keyword evidence="4" id="KW-1185">Reference proteome</keyword>
<dbReference type="PROSITE" id="PS50006">
    <property type="entry name" value="FHA_DOMAIN"/>
    <property type="match status" value="1"/>
</dbReference>
<accession>A0ABT7ARB3</accession>
<reference evidence="3 4" key="1">
    <citation type="submission" date="2023-01" db="EMBL/GenBank/DDBJ databases">
        <title>Novel diversity within Roseofilum (Cyanobacteria; Desertifilaceae) from marine benthic mats with descriptions of four novel species.</title>
        <authorList>
            <person name="Wang Y."/>
            <person name="Berthold D.E."/>
            <person name="Hu J."/>
            <person name="Lefler F.W."/>
            <person name="Laughinghouse H.D. IV."/>
        </authorList>
    </citation>
    <scope>NUCLEOTIDE SEQUENCE [LARGE SCALE GENOMIC DNA]</scope>
    <source>
        <strain evidence="3 4">BLCC-M154</strain>
    </source>
</reference>
<dbReference type="InterPro" id="IPR008984">
    <property type="entry name" value="SMAD_FHA_dom_sf"/>
</dbReference>
<proteinExistence type="predicted"/>
<dbReference type="RefSeq" id="WP_283752384.1">
    <property type="nucleotide sequence ID" value="NZ_JAQOSP010000028.1"/>
</dbReference>
<dbReference type="Gene3D" id="2.60.200.20">
    <property type="match status" value="1"/>
</dbReference>
<organism evidence="3 4">
    <name type="scientific">Roseofilum acuticapitatum BLCC-M154</name>
    <dbReference type="NCBI Taxonomy" id="3022444"/>
    <lineage>
        <taxon>Bacteria</taxon>
        <taxon>Bacillati</taxon>
        <taxon>Cyanobacteriota</taxon>
        <taxon>Cyanophyceae</taxon>
        <taxon>Desertifilales</taxon>
        <taxon>Desertifilaceae</taxon>
        <taxon>Roseofilum</taxon>
        <taxon>Roseofilum acuticapitatum</taxon>
    </lineage>
</organism>